<dbReference type="Pfam" id="PF13810">
    <property type="entry name" value="DUF4185"/>
    <property type="match status" value="1"/>
</dbReference>
<evidence type="ECO:0000313" key="2">
    <source>
        <dbReference type="EMBL" id="ADG98638.1"/>
    </source>
</evidence>
<keyword evidence="3" id="KW-1185">Reference proteome</keyword>
<reference evidence="2 3" key="1">
    <citation type="journal article" date="2010" name="Stand. Genomic Sci.">
        <title>Complete genome sequence of Segniliparus rotundus type strain (CDC 1076).</title>
        <authorList>
            <person name="Sikorski J."/>
            <person name="Lapidus A."/>
            <person name="Copeland A."/>
            <person name="Misra M."/>
            <person name="Glavina Del Rio T."/>
            <person name="Nolan M."/>
            <person name="Lucas S."/>
            <person name="Chen F."/>
            <person name="Tice H."/>
            <person name="Cheng J.F."/>
            <person name="Jando M."/>
            <person name="Schneider S."/>
            <person name="Bruce D."/>
            <person name="Goodwin L."/>
            <person name="Pitluck S."/>
            <person name="Liolios K."/>
            <person name="Mikhailova N."/>
            <person name="Pati A."/>
            <person name="Ivanova N."/>
            <person name="Mavromatis K."/>
            <person name="Chen A."/>
            <person name="Palaniappan K."/>
            <person name="Chertkov O."/>
            <person name="Land M."/>
            <person name="Hauser L."/>
            <person name="Chang Y.J."/>
            <person name="Jeffries C.D."/>
            <person name="Brettin T."/>
            <person name="Detter J.C."/>
            <person name="Han C."/>
            <person name="Rohde M."/>
            <person name="Goker M."/>
            <person name="Bristow J."/>
            <person name="Eisen J.A."/>
            <person name="Markowitz V."/>
            <person name="Hugenholtz P."/>
            <person name="Kyrpides N.C."/>
            <person name="Klenk H.P."/>
        </authorList>
    </citation>
    <scope>NUCLEOTIDE SEQUENCE [LARGE SCALE GENOMIC DNA]</scope>
    <source>
        <strain evidence="3">ATCC BAA-972 / CDC 1076 / CIP 108378 / DSM 44985 / JCM 13578</strain>
    </source>
</reference>
<dbReference type="AlphaFoldDB" id="D6Z9W8"/>
<dbReference type="EMBL" id="CP001958">
    <property type="protein sequence ID" value="ADG98638.1"/>
    <property type="molecule type" value="Genomic_DNA"/>
</dbReference>
<accession>D6Z9W8</accession>
<dbReference type="InterPro" id="IPR025442">
    <property type="entry name" value="DUF4185"/>
</dbReference>
<dbReference type="HOGENOM" id="CLU_648739_0_0_11"/>
<dbReference type="Proteomes" id="UP000002247">
    <property type="component" value="Chromosome"/>
</dbReference>
<dbReference type="RefSeq" id="WP_013139088.1">
    <property type="nucleotide sequence ID" value="NC_014168.1"/>
</dbReference>
<feature type="domain" description="DUF4185" evidence="1">
    <location>
        <begin position="68"/>
        <end position="418"/>
    </location>
</feature>
<protein>
    <recommendedName>
        <fullName evidence="1">DUF4185 domain-containing protein</fullName>
    </recommendedName>
</protein>
<dbReference type="KEGG" id="srt:Srot_2186"/>
<organism evidence="2 3">
    <name type="scientific">Segniliparus rotundus (strain ATCC BAA-972 / CDC 1076 / CIP 108378 / DSM 44985 / JCM 13578)</name>
    <dbReference type="NCBI Taxonomy" id="640132"/>
    <lineage>
        <taxon>Bacteria</taxon>
        <taxon>Bacillati</taxon>
        <taxon>Actinomycetota</taxon>
        <taxon>Actinomycetes</taxon>
        <taxon>Mycobacteriales</taxon>
        <taxon>Segniliparaceae</taxon>
        <taxon>Segniliparus</taxon>
    </lineage>
</organism>
<gene>
    <name evidence="2" type="ordered locus">Srot_2186</name>
</gene>
<sequence length="423" mass="45893">MAQAARDPRFLTVANVLPESEEPLEVVGGSAMYFWQPENHGRGYVGRITRVMRSLFGGRRDDDTLLPNVRNADLGVPVLLGKDHDGVRRYVYLMGDTGDRDNLDDQGENLGGFGGPRIAGNAALLAHKDQRGRMVMDGFVRDPRYCHFPWELFPVERPHVRTRFARAKEGRFNGRDYPDAKPRSVVPTGAIMAAGKLVVAWQQVDWGPGGAGPALGEGSWLQRFDFDARTSVTSKVAAERPVAVGNPDFQQIQLASHMVGGQEEFFIVGSEAARGNPGPHVAKANAETLLDPARWRYFGPDGWGAPGRAPAPGEAHTIPDFPNVGEGGAAVVDDKLVIIYTDEKLGIVLRSAPLSDLSCFSAPELVVTADPGRGRGPADAHFNEPGGPYGGFVVEVDESAKTIAIAVSRWNPYSVYLLDVHYE</sequence>
<proteinExistence type="predicted"/>
<evidence type="ECO:0000259" key="1">
    <source>
        <dbReference type="Pfam" id="PF13810"/>
    </source>
</evidence>
<evidence type="ECO:0000313" key="3">
    <source>
        <dbReference type="Proteomes" id="UP000002247"/>
    </source>
</evidence>
<dbReference type="OrthoDB" id="284233at2"/>
<name>D6Z9W8_SEGRD</name>